<dbReference type="AlphaFoldDB" id="A0A7G1HYB5"/>
<dbReference type="RefSeq" id="WP_021930930.1">
    <property type="nucleotide sequence ID" value="NZ_AP023322.1"/>
</dbReference>
<feature type="transmembrane region" description="Helical" evidence="1">
    <location>
        <begin position="6"/>
        <end position="29"/>
    </location>
</feature>
<feature type="transmembrane region" description="Helical" evidence="1">
    <location>
        <begin position="75"/>
        <end position="93"/>
    </location>
</feature>
<evidence type="ECO:0008006" key="4">
    <source>
        <dbReference type="Google" id="ProtNLM"/>
    </source>
</evidence>
<reference evidence="3" key="1">
    <citation type="submission" date="2020-07" db="EMBL/GenBank/DDBJ databases">
        <title>Complete genome sequencing of Coprobacter sp. strain 2CBH44.</title>
        <authorList>
            <person name="Sakamoto M."/>
            <person name="Murakami T."/>
            <person name="Mori H."/>
        </authorList>
    </citation>
    <scope>NUCLEOTIDE SEQUENCE [LARGE SCALE GENOMIC DNA]</scope>
    <source>
        <strain evidence="3">2CBH44</strain>
    </source>
</reference>
<feature type="transmembrane region" description="Helical" evidence="1">
    <location>
        <begin position="114"/>
        <end position="132"/>
    </location>
</feature>
<protein>
    <recommendedName>
        <fullName evidence="4">Bacterial Pleckstrin homology domain-containing protein</fullName>
    </recommendedName>
</protein>
<evidence type="ECO:0000313" key="3">
    <source>
        <dbReference type="Proteomes" id="UP000594042"/>
    </source>
</evidence>
<sequence>MDFANYITGCILIIAGFLVYKFPCFIAGYNTLSKNEKEKIDIRRLSYMMCNSFVIMGAGIIASHCFLRLVGSPMIINFLIPVFVFPITIYIFFQIHKYSHGTYINMLYHRSKSVWVVIVVVLTLCGAVFYSFRSPSVSLSMKDVTISGSYGQSFPLKTIESVELIDSMPEIRMRTNGFSMMKIRKGHFLLGNDLPAMLYLEEEQGPYVLIMRRSLEPVYINFTDKEKTETLYKTLKQRIIRKENV</sequence>
<dbReference type="InterPro" id="IPR017259">
    <property type="entry name" value="UCP037672"/>
</dbReference>
<evidence type="ECO:0000313" key="2">
    <source>
        <dbReference type="EMBL" id="BCI64699.1"/>
    </source>
</evidence>
<evidence type="ECO:0000256" key="1">
    <source>
        <dbReference type="SAM" id="Phobius"/>
    </source>
</evidence>
<name>A0A7G1HYB5_9BACT</name>
<dbReference type="Pfam" id="PF12650">
    <property type="entry name" value="DUF3784"/>
    <property type="match status" value="1"/>
</dbReference>
<dbReference type="KEGG" id="copr:Cop2CBH44_30520"/>
<keyword evidence="1" id="KW-0472">Membrane</keyword>
<proteinExistence type="predicted"/>
<organism evidence="2 3">
    <name type="scientific">Coprobacter secundus subsp. similis</name>
    <dbReference type="NCBI Taxonomy" id="2751153"/>
    <lineage>
        <taxon>Bacteria</taxon>
        <taxon>Pseudomonadati</taxon>
        <taxon>Bacteroidota</taxon>
        <taxon>Bacteroidia</taxon>
        <taxon>Bacteroidales</taxon>
        <taxon>Barnesiellaceae</taxon>
        <taxon>Coprobacter</taxon>
    </lineage>
</organism>
<accession>A0A7G1HYB5</accession>
<feature type="transmembrane region" description="Helical" evidence="1">
    <location>
        <begin position="50"/>
        <end position="69"/>
    </location>
</feature>
<gene>
    <name evidence="2" type="ORF">Cop2CBH44_30520</name>
</gene>
<dbReference type="Proteomes" id="UP000594042">
    <property type="component" value="Chromosome"/>
</dbReference>
<keyword evidence="3" id="KW-1185">Reference proteome</keyword>
<dbReference type="EMBL" id="AP023322">
    <property type="protein sequence ID" value="BCI64699.1"/>
    <property type="molecule type" value="Genomic_DNA"/>
</dbReference>
<keyword evidence="1" id="KW-0812">Transmembrane</keyword>
<keyword evidence="1" id="KW-1133">Transmembrane helix</keyword>